<dbReference type="AlphaFoldDB" id="A4BY15"/>
<evidence type="ECO:0000313" key="2">
    <source>
        <dbReference type="Proteomes" id="UP000003053"/>
    </source>
</evidence>
<dbReference type="InterPro" id="IPR025634">
    <property type="entry name" value="DUF4292"/>
</dbReference>
<dbReference type="Pfam" id="PF14125">
    <property type="entry name" value="DUF4292"/>
    <property type="match status" value="1"/>
</dbReference>
<dbReference type="RefSeq" id="WP_004569654.1">
    <property type="nucleotide sequence ID" value="NZ_CH724148.1"/>
</dbReference>
<accession>A4BY15</accession>
<gene>
    <name evidence="1" type="ORF">PI23P_05142</name>
</gene>
<organism evidence="1 2">
    <name type="scientific">Polaribacter irgensii 23-P</name>
    <dbReference type="NCBI Taxonomy" id="313594"/>
    <lineage>
        <taxon>Bacteria</taxon>
        <taxon>Pseudomonadati</taxon>
        <taxon>Bacteroidota</taxon>
        <taxon>Flavobacteriia</taxon>
        <taxon>Flavobacteriales</taxon>
        <taxon>Flavobacteriaceae</taxon>
    </lineage>
</organism>
<dbReference type="eggNOG" id="COG2834">
    <property type="taxonomic scope" value="Bacteria"/>
</dbReference>
<dbReference type="STRING" id="313594.PI23P_05142"/>
<comment type="caution">
    <text evidence="1">The sequence shown here is derived from an EMBL/GenBank/DDBJ whole genome shotgun (WGS) entry which is preliminary data.</text>
</comment>
<proteinExistence type="predicted"/>
<name>A4BY15_9FLAO</name>
<protein>
    <recommendedName>
        <fullName evidence="3">Deoxyuridine 5'-triphosphate nucleotidohydrolase</fullName>
    </recommendedName>
</protein>
<keyword evidence="2" id="KW-1185">Reference proteome</keyword>
<dbReference type="Gene3D" id="2.50.20.10">
    <property type="entry name" value="Lipoprotein localisation LolA/LolB/LppX"/>
    <property type="match status" value="1"/>
</dbReference>
<dbReference type="PROSITE" id="PS51257">
    <property type="entry name" value="PROKAR_LIPOPROTEIN"/>
    <property type="match status" value="1"/>
</dbReference>
<dbReference type="OrthoDB" id="849114at2"/>
<reference evidence="1 2" key="1">
    <citation type="submission" date="2006-02" db="EMBL/GenBank/DDBJ databases">
        <authorList>
            <person name="Murray A."/>
            <person name="Staley J."/>
            <person name="Ferriera S."/>
            <person name="Johnson J."/>
            <person name="Kravitz S."/>
            <person name="Halpern A."/>
            <person name="Remington K."/>
            <person name="Beeson K."/>
            <person name="Tran B."/>
            <person name="Rogers Y.-H."/>
            <person name="Friedman R."/>
            <person name="Venter J.C."/>
        </authorList>
    </citation>
    <scope>NUCLEOTIDE SEQUENCE [LARGE SCALE GENOMIC DNA]</scope>
    <source>
        <strain evidence="1 2">23-P</strain>
    </source>
</reference>
<dbReference type="EMBL" id="AAOG01000001">
    <property type="protein sequence ID" value="EAR13856.1"/>
    <property type="molecule type" value="Genomic_DNA"/>
</dbReference>
<dbReference type="Proteomes" id="UP000003053">
    <property type="component" value="Unassembled WGS sequence"/>
</dbReference>
<evidence type="ECO:0000313" key="1">
    <source>
        <dbReference type="EMBL" id="EAR13856.1"/>
    </source>
</evidence>
<sequence>MRTLKYLLLVSLFFTSCKIKKQVTDIAASAKEISAKRIVKKHLAADFTKNTLEAKFKVNYKDRNMKQSISVDLKIKKDEIIWLKGTKFINIFKAKITPDKVRFYSPLEKTYFEGDFSMLKKILGTEINFQQLQNLFLGQAMVALKKEKYEVAFVESNYVLSPQTPSNLFEILFAVNAENFKLAYQSIIDANKLQRLEINYPSYKKVAKEMFPQEIKIYIKRGIEQTTIDFTLKTIEINTKINTSFSIPKGYKRIYR</sequence>
<dbReference type="HOGENOM" id="CLU_079899_2_0_10"/>
<evidence type="ECO:0008006" key="3">
    <source>
        <dbReference type="Google" id="ProtNLM"/>
    </source>
</evidence>